<accession>A0A369B8T6</accession>
<dbReference type="AlphaFoldDB" id="A0A369B8T6"/>
<dbReference type="RefSeq" id="WP_114297088.1">
    <property type="nucleotide sequence ID" value="NZ_QPJT01000006.1"/>
</dbReference>
<dbReference type="InterPro" id="IPR035093">
    <property type="entry name" value="RelE/ParE_toxin_dom_sf"/>
</dbReference>
<comment type="caution">
    <text evidence="2">The sequence shown here is derived from an EMBL/GenBank/DDBJ whole genome shotgun (WGS) entry which is preliminary data.</text>
</comment>
<keyword evidence="1" id="KW-1277">Toxin-antitoxin system</keyword>
<dbReference type="Proteomes" id="UP000253034">
    <property type="component" value="Unassembled WGS sequence"/>
</dbReference>
<evidence type="ECO:0000313" key="2">
    <source>
        <dbReference type="EMBL" id="RCX17942.1"/>
    </source>
</evidence>
<dbReference type="Pfam" id="PF05016">
    <property type="entry name" value="ParE_toxin"/>
    <property type="match status" value="1"/>
</dbReference>
<dbReference type="OrthoDB" id="361440at2"/>
<dbReference type="InterPro" id="IPR007712">
    <property type="entry name" value="RelE/ParE_toxin"/>
</dbReference>
<sequence>MADKTYIVKITAQAEEQFQEIIKYITSELKAPKAALSLLDKIENSISSLSQFPQRVTLTDEEPWRSYGIHKMPVKNFLIYFWIDEENSKVQVTAIIYGKRDQLNRLSQMDTE</sequence>
<gene>
    <name evidence="2" type="ORF">DFR58_106110</name>
</gene>
<name>A0A369B8T6_9FIRM</name>
<protein>
    <submittedName>
        <fullName evidence="2">ParE-like toxin of type II ParDE toxin-antitoxin system</fullName>
    </submittedName>
</protein>
<reference evidence="2 3" key="1">
    <citation type="submission" date="2018-07" db="EMBL/GenBank/DDBJ databases">
        <title>Genomic Encyclopedia of Type Strains, Phase IV (KMG-IV): sequencing the most valuable type-strain genomes for metagenomic binning, comparative biology and taxonomic classification.</title>
        <authorList>
            <person name="Goeker M."/>
        </authorList>
    </citation>
    <scope>NUCLEOTIDE SEQUENCE [LARGE SCALE GENOMIC DNA]</scope>
    <source>
        <strain evidence="2 3">DSM 27016</strain>
    </source>
</reference>
<proteinExistence type="predicted"/>
<dbReference type="Gene3D" id="3.30.2310.20">
    <property type="entry name" value="RelE-like"/>
    <property type="match status" value="1"/>
</dbReference>
<keyword evidence="3" id="KW-1185">Reference proteome</keyword>
<evidence type="ECO:0000256" key="1">
    <source>
        <dbReference type="ARBA" id="ARBA00022649"/>
    </source>
</evidence>
<organism evidence="2 3">
    <name type="scientific">Anaerobacterium chartisolvens</name>
    <dbReference type="NCBI Taxonomy" id="1297424"/>
    <lineage>
        <taxon>Bacteria</taxon>
        <taxon>Bacillati</taxon>
        <taxon>Bacillota</taxon>
        <taxon>Clostridia</taxon>
        <taxon>Eubacteriales</taxon>
        <taxon>Oscillospiraceae</taxon>
        <taxon>Anaerobacterium</taxon>
    </lineage>
</organism>
<dbReference type="EMBL" id="QPJT01000006">
    <property type="protein sequence ID" value="RCX17942.1"/>
    <property type="molecule type" value="Genomic_DNA"/>
</dbReference>
<evidence type="ECO:0000313" key="3">
    <source>
        <dbReference type="Proteomes" id="UP000253034"/>
    </source>
</evidence>